<proteinExistence type="predicted"/>
<keyword evidence="3" id="KW-1185">Reference proteome</keyword>
<sequence length="98" mass="10832">MAFTCTVPARPTVQVDDERVRITRWDFEPGANTGWHEHGMPYCVVMVLGGTLAIHNGEAVTHVTLAAGDSYTRPKGITHDVMNASEHPIAFVEVEMKR</sequence>
<evidence type="ECO:0000313" key="2">
    <source>
        <dbReference type="EMBL" id="MCW6511589.1"/>
    </source>
</evidence>
<dbReference type="InterPro" id="IPR014710">
    <property type="entry name" value="RmlC-like_jellyroll"/>
</dbReference>
<accession>A0AA41Z0N5</accession>
<dbReference type="InterPro" id="IPR013096">
    <property type="entry name" value="Cupin_2"/>
</dbReference>
<gene>
    <name evidence="2" type="ORF">M8523_26810</name>
</gene>
<dbReference type="AlphaFoldDB" id="A0AA41Z0N5"/>
<dbReference type="InterPro" id="IPR011051">
    <property type="entry name" value="RmlC_Cupin_sf"/>
</dbReference>
<dbReference type="Pfam" id="PF07883">
    <property type="entry name" value="Cupin_2"/>
    <property type="match status" value="1"/>
</dbReference>
<reference evidence="2" key="1">
    <citation type="submission" date="2022-05" db="EMBL/GenBank/DDBJ databases">
        <authorList>
            <person name="Pankratov T."/>
        </authorList>
    </citation>
    <scope>NUCLEOTIDE SEQUENCE</scope>
    <source>
        <strain evidence="2">BP6-180914</strain>
    </source>
</reference>
<dbReference type="RefSeq" id="WP_282587965.1">
    <property type="nucleotide sequence ID" value="NZ_JAMOIM010000028.1"/>
</dbReference>
<evidence type="ECO:0000313" key="3">
    <source>
        <dbReference type="Proteomes" id="UP001165667"/>
    </source>
</evidence>
<dbReference type="SUPFAM" id="SSF51182">
    <property type="entry name" value="RmlC-like cupins"/>
    <property type="match status" value="1"/>
</dbReference>
<comment type="caution">
    <text evidence="2">The sequence shown here is derived from an EMBL/GenBank/DDBJ whole genome shotgun (WGS) entry which is preliminary data.</text>
</comment>
<dbReference type="Proteomes" id="UP001165667">
    <property type="component" value="Unassembled WGS sequence"/>
</dbReference>
<organism evidence="2 3">
    <name type="scientific">Lichenifustis flavocetrariae</name>
    <dbReference type="NCBI Taxonomy" id="2949735"/>
    <lineage>
        <taxon>Bacteria</taxon>
        <taxon>Pseudomonadati</taxon>
        <taxon>Pseudomonadota</taxon>
        <taxon>Alphaproteobacteria</taxon>
        <taxon>Hyphomicrobiales</taxon>
        <taxon>Lichenihabitantaceae</taxon>
        <taxon>Lichenifustis</taxon>
    </lineage>
</organism>
<dbReference type="CDD" id="cd06982">
    <property type="entry name" value="cupin_BauB-like"/>
    <property type="match status" value="1"/>
</dbReference>
<feature type="domain" description="Cupin type-2" evidence="1">
    <location>
        <begin position="24"/>
        <end position="94"/>
    </location>
</feature>
<dbReference type="EMBL" id="JAMOIM010000028">
    <property type="protein sequence ID" value="MCW6511589.1"/>
    <property type="molecule type" value="Genomic_DNA"/>
</dbReference>
<dbReference type="Gene3D" id="2.60.120.10">
    <property type="entry name" value="Jelly Rolls"/>
    <property type="match status" value="1"/>
</dbReference>
<evidence type="ECO:0000259" key="1">
    <source>
        <dbReference type="Pfam" id="PF07883"/>
    </source>
</evidence>
<protein>
    <submittedName>
        <fullName evidence="2">Cupin domain-containing protein</fullName>
    </submittedName>
</protein>
<name>A0AA41Z0N5_9HYPH</name>